<sequence length="163" mass="18830">MMDTMKYDSDKKTTRRKKSRHVSRVESIPRLRPSPAPRTTMRIHVASSSKSNHFIHWQDRLSTPPHPHPLLPQKRYPLAELIVPAVLPRPWPEGARLRTVCLGFVRPFVVRSISVCVRLPSERLSYPPSCYIRVYPVFAGRSTLTRDRTASTIPRSRQGMRHS</sequence>
<dbReference type="Proteomes" id="UP000027222">
    <property type="component" value="Unassembled WGS sequence"/>
</dbReference>
<organism evidence="2 3">
    <name type="scientific">Galerina marginata (strain CBS 339.88)</name>
    <dbReference type="NCBI Taxonomy" id="685588"/>
    <lineage>
        <taxon>Eukaryota</taxon>
        <taxon>Fungi</taxon>
        <taxon>Dikarya</taxon>
        <taxon>Basidiomycota</taxon>
        <taxon>Agaricomycotina</taxon>
        <taxon>Agaricomycetes</taxon>
        <taxon>Agaricomycetidae</taxon>
        <taxon>Agaricales</taxon>
        <taxon>Agaricineae</taxon>
        <taxon>Strophariaceae</taxon>
        <taxon>Galerina</taxon>
    </lineage>
</organism>
<dbReference type="HOGENOM" id="CLU_1627164_0_0_1"/>
<evidence type="ECO:0000313" key="2">
    <source>
        <dbReference type="EMBL" id="KDR70348.1"/>
    </source>
</evidence>
<dbReference type="EMBL" id="KL142397">
    <property type="protein sequence ID" value="KDR70348.1"/>
    <property type="molecule type" value="Genomic_DNA"/>
</dbReference>
<feature type="region of interest" description="Disordered" evidence="1">
    <location>
        <begin position="1"/>
        <end position="37"/>
    </location>
</feature>
<proteinExistence type="predicted"/>
<feature type="compositionally biased region" description="Basic residues" evidence="1">
    <location>
        <begin position="13"/>
        <end position="22"/>
    </location>
</feature>
<feature type="compositionally biased region" description="Basic and acidic residues" evidence="1">
    <location>
        <begin position="1"/>
        <end position="12"/>
    </location>
</feature>
<evidence type="ECO:0000313" key="3">
    <source>
        <dbReference type="Proteomes" id="UP000027222"/>
    </source>
</evidence>
<protein>
    <submittedName>
        <fullName evidence="2">Uncharacterized protein</fullName>
    </submittedName>
</protein>
<gene>
    <name evidence="2" type="ORF">GALMADRAFT_883431</name>
</gene>
<accession>A0A067SU95</accession>
<keyword evidence="3" id="KW-1185">Reference proteome</keyword>
<dbReference type="AlphaFoldDB" id="A0A067SU95"/>
<reference evidence="3" key="1">
    <citation type="journal article" date="2014" name="Proc. Natl. Acad. Sci. U.S.A.">
        <title>Extensive sampling of basidiomycete genomes demonstrates inadequacy of the white-rot/brown-rot paradigm for wood decay fungi.</title>
        <authorList>
            <person name="Riley R."/>
            <person name="Salamov A.A."/>
            <person name="Brown D.W."/>
            <person name="Nagy L.G."/>
            <person name="Floudas D."/>
            <person name="Held B.W."/>
            <person name="Levasseur A."/>
            <person name="Lombard V."/>
            <person name="Morin E."/>
            <person name="Otillar R."/>
            <person name="Lindquist E.A."/>
            <person name="Sun H."/>
            <person name="LaButti K.M."/>
            <person name="Schmutz J."/>
            <person name="Jabbour D."/>
            <person name="Luo H."/>
            <person name="Baker S.E."/>
            <person name="Pisabarro A.G."/>
            <person name="Walton J.D."/>
            <person name="Blanchette R.A."/>
            <person name="Henrissat B."/>
            <person name="Martin F."/>
            <person name="Cullen D."/>
            <person name="Hibbett D.S."/>
            <person name="Grigoriev I.V."/>
        </authorList>
    </citation>
    <scope>NUCLEOTIDE SEQUENCE [LARGE SCALE GENOMIC DNA]</scope>
    <source>
        <strain evidence="3">CBS 339.88</strain>
    </source>
</reference>
<evidence type="ECO:0000256" key="1">
    <source>
        <dbReference type="SAM" id="MobiDB-lite"/>
    </source>
</evidence>
<name>A0A067SU95_GALM3</name>